<evidence type="ECO:0000256" key="5">
    <source>
        <dbReference type="ARBA" id="ARBA00022692"/>
    </source>
</evidence>
<dbReference type="GO" id="GO:0005886">
    <property type="term" value="C:plasma membrane"/>
    <property type="evidence" value="ECO:0007669"/>
    <property type="project" value="UniProtKB-SubCell"/>
</dbReference>
<feature type="transmembrane region" description="Helical" evidence="8">
    <location>
        <begin position="149"/>
        <end position="171"/>
    </location>
</feature>
<sequence>MSLKARMRVFFSADGMESDAFWLSIAVTVGIAVYLAYLALYPFPAHGAGLYLAIAEQISAHGYRLPETIPHYTAEGVPFAYPPLLFYVIAMLRDTFGIDPISLTRYLPGLLTVVYLIPYYYLTKEILESPSQAGVATVMLAVTPVVLKWHLAAGGIVRAAAFLLVLTGLYTGIRTFKGKNRRWLIPSIALFALTVLTHPVYTTLFGLSYLLMVGFFDRSWTGLGLGASVAIGGIALASPWWWHVVSTHGLSIFTAAAGTHDGLGGGFARLFDSFVGPLLSSTQWPFYLLSVAGVLFLVRRRRLFVPAWMVLTGYLLTQNRLLYVAGAMAAAVFVCKVCLPVVREQVGTDNRGRYIPLFLFVLVVGSTLGFGVLTTGDSDAEAENRMETVLPAPYMDKHDEHAMGWVKRHTAPSSQFVVLGDAAELFPFVTHRTSLASPWGVEWKGSTQFERQKELYDSTSACTTADCLTQSLQNAQLRPDYVYVPKGHYTIRRDDHVQPSRMRRSLVKSPNYSLAFENRNVMIYRVNALD</sequence>
<keyword evidence="6 8" id="KW-1133">Transmembrane helix</keyword>
<feature type="transmembrane region" description="Helical" evidence="8">
    <location>
        <begin position="103"/>
        <end position="122"/>
    </location>
</feature>
<gene>
    <name evidence="9" type="ORF">SAMN05421858_3104</name>
</gene>
<keyword evidence="3" id="KW-0328">Glycosyltransferase</keyword>
<keyword evidence="5 8" id="KW-0812">Transmembrane</keyword>
<evidence type="ECO:0000313" key="10">
    <source>
        <dbReference type="Proteomes" id="UP000186914"/>
    </source>
</evidence>
<feature type="transmembrane region" description="Helical" evidence="8">
    <location>
        <begin position="79"/>
        <end position="96"/>
    </location>
</feature>
<accession>A0A1N7CMC3</accession>
<dbReference type="GO" id="GO:0016763">
    <property type="term" value="F:pentosyltransferase activity"/>
    <property type="evidence" value="ECO:0007669"/>
    <property type="project" value="TreeGrafter"/>
</dbReference>
<proteinExistence type="predicted"/>
<dbReference type="AlphaFoldDB" id="A0A1N7CMC3"/>
<keyword evidence="7 8" id="KW-0472">Membrane</keyword>
<evidence type="ECO:0008006" key="11">
    <source>
        <dbReference type="Google" id="ProtNLM"/>
    </source>
</evidence>
<keyword evidence="10" id="KW-1185">Reference proteome</keyword>
<evidence type="ECO:0000313" key="9">
    <source>
        <dbReference type="EMBL" id="SIR64752.1"/>
    </source>
</evidence>
<dbReference type="PANTHER" id="PTHR33908:SF11">
    <property type="entry name" value="MEMBRANE PROTEIN"/>
    <property type="match status" value="1"/>
</dbReference>
<evidence type="ECO:0000256" key="8">
    <source>
        <dbReference type="SAM" id="Phobius"/>
    </source>
</evidence>
<evidence type="ECO:0000256" key="3">
    <source>
        <dbReference type="ARBA" id="ARBA00022676"/>
    </source>
</evidence>
<evidence type="ECO:0000256" key="4">
    <source>
        <dbReference type="ARBA" id="ARBA00022679"/>
    </source>
</evidence>
<feature type="transmembrane region" description="Helical" evidence="8">
    <location>
        <begin position="283"/>
        <end position="300"/>
    </location>
</feature>
<dbReference type="RefSeq" id="WP_076431068.1">
    <property type="nucleotide sequence ID" value="NZ_FTNO01000003.1"/>
</dbReference>
<feature type="transmembrane region" description="Helical" evidence="8">
    <location>
        <begin position="354"/>
        <end position="376"/>
    </location>
</feature>
<protein>
    <recommendedName>
        <fullName evidence="11">Dolichyl-phosphate-mannose-protein mannosyltransferase</fullName>
    </recommendedName>
</protein>
<evidence type="ECO:0000256" key="2">
    <source>
        <dbReference type="ARBA" id="ARBA00022475"/>
    </source>
</evidence>
<dbReference type="GO" id="GO:0008610">
    <property type="term" value="P:lipid biosynthetic process"/>
    <property type="evidence" value="ECO:0007669"/>
    <property type="project" value="UniProtKB-ARBA"/>
</dbReference>
<reference evidence="10" key="1">
    <citation type="submission" date="2017-01" db="EMBL/GenBank/DDBJ databases">
        <authorList>
            <person name="Varghese N."/>
            <person name="Submissions S."/>
        </authorList>
    </citation>
    <scope>NUCLEOTIDE SEQUENCE [LARGE SCALE GENOMIC DNA]</scope>
    <source>
        <strain evidence="10">CGMCC 1.7737</strain>
    </source>
</reference>
<dbReference type="InterPro" id="IPR050297">
    <property type="entry name" value="LipidA_mod_glycosyltrf_83"/>
</dbReference>
<feature type="transmembrane region" description="Helical" evidence="8">
    <location>
        <begin position="249"/>
        <end position="271"/>
    </location>
</feature>
<dbReference type="OrthoDB" id="242465at2157"/>
<evidence type="ECO:0000256" key="6">
    <source>
        <dbReference type="ARBA" id="ARBA00022989"/>
    </source>
</evidence>
<comment type="subcellular location">
    <subcellularLocation>
        <location evidence="1">Cell membrane</location>
        <topology evidence="1">Multi-pass membrane protein</topology>
    </subcellularLocation>
</comment>
<feature type="transmembrane region" description="Helical" evidence="8">
    <location>
        <begin position="221"/>
        <end position="242"/>
    </location>
</feature>
<name>A0A1N7CMC3_9EURY</name>
<dbReference type="EMBL" id="FTNO01000003">
    <property type="protein sequence ID" value="SIR64752.1"/>
    <property type="molecule type" value="Genomic_DNA"/>
</dbReference>
<keyword evidence="2" id="KW-1003">Cell membrane</keyword>
<keyword evidence="4" id="KW-0808">Transferase</keyword>
<dbReference type="Proteomes" id="UP000186914">
    <property type="component" value="Unassembled WGS sequence"/>
</dbReference>
<feature type="transmembrane region" description="Helical" evidence="8">
    <location>
        <begin position="183"/>
        <end position="201"/>
    </location>
</feature>
<feature type="transmembrane region" description="Helical" evidence="8">
    <location>
        <begin position="321"/>
        <end position="342"/>
    </location>
</feature>
<dbReference type="PANTHER" id="PTHR33908">
    <property type="entry name" value="MANNOSYLTRANSFERASE YKCB-RELATED"/>
    <property type="match status" value="1"/>
</dbReference>
<organism evidence="9 10">
    <name type="scientific">Haladaptatus litoreus</name>
    <dbReference type="NCBI Taxonomy" id="553468"/>
    <lineage>
        <taxon>Archaea</taxon>
        <taxon>Methanobacteriati</taxon>
        <taxon>Methanobacteriota</taxon>
        <taxon>Stenosarchaea group</taxon>
        <taxon>Halobacteria</taxon>
        <taxon>Halobacteriales</taxon>
        <taxon>Haladaptataceae</taxon>
        <taxon>Haladaptatus</taxon>
    </lineage>
</organism>
<feature type="transmembrane region" description="Helical" evidence="8">
    <location>
        <begin position="20"/>
        <end position="40"/>
    </location>
</feature>
<evidence type="ECO:0000256" key="1">
    <source>
        <dbReference type="ARBA" id="ARBA00004651"/>
    </source>
</evidence>
<evidence type="ECO:0000256" key="7">
    <source>
        <dbReference type="ARBA" id="ARBA00023136"/>
    </source>
</evidence>